<proteinExistence type="predicted"/>
<dbReference type="AlphaFoldDB" id="A0A6A6T8I1"/>
<evidence type="ECO:0000313" key="2">
    <source>
        <dbReference type="Proteomes" id="UP000799324"/>
    </source>
</evidence>
<dbReference type="Proteomes" id="UP000799324">
    <property type="component" value="Unassembled WGS sequence"/>
</dbReference>
<gene>
    <name evidence="1" type="ORF">K491DRAFT_433958</name>
</gene>
<sequence>MVCREPTNPALLITAHLNHLTARTHACTQDGATYSWGTGRTERLLKTRRRPQSYCPLLKPSALAVFDHYHQATYSTTITRRSLKNVGPLRSLPHVAVTSMARIDHPCHPYSRALLCSQYVR</sequence>
<evidence type="ECO:0000313" key="1">
    <source>
        <dbReference type="EMBL" id="KAF2655188.1"/>
    </source>
</evidence>
<protein>
    <submittedName>
        <fullName evidence="1">Uncharacterized protein</fullName>
    </submittedName>
</protein>
<accession>A0A6A6T8I1</accession>
<name>A0A6A6T8I1_9PLEO</name>
<reference evidence="1" key="1">
    <citation type="journal article" date="2020" name="Stud. Mycol.">
        <title>101 Dothideomycetes genomes: a test case for predicting lifestyles and emergence of pathogens.</title>
        <authorList>
            <person name="Haridas S."/>
            <person name="Albert R."/>
            <person name="Binder M."/>
            <person name="Bloem J."/>
            <person name="Labutti K."/>
            <person name="Salamov A."/>
            <person name="Andreopoulos B."/>
            <person name="Baker S."/>
            <person name="Barry K."/>
            <person name="Bills G."/>
            <person name="Bluhm B."/>
            <person name="Cannon C."/>
            <person name="Castanera R."/>
            <person name="Culley D."/>
            <person name="Daum C."/>
            <person name="Ezra D."/>
            <person name="Gonzalez J."/>
            <person name="Henrissat B."/>
            <person name="Kuo A."/>
            <person name="Liang C."/>
            <person name="Lipzen A."/>
            <person name="Lutzoni F."/>
            <person name="Magnuson J."/>
            <person name="Mondo S."/>
            <person name="Nolan M."/>
            <person name="Ohm R."/>
            <person name="Pangilinan J."/>
            <person name="Park H.-J."/>
            <person name="Ramirez L."/>
            <person name="Alfaro M."/>
            <person name="Sun H."/>
            <person name="Tritt A."/>
            <person name="Yoshinaga Y."/>
            <person name="Zwiers L.-H."/>
            <person name="Turgeon B."/>
            <person name="Goodwin S."/>
            <person name="Spatafora J."/>
            <person name="Crous P."/>
            <person name="Grigoriev I."/>
        </authorList>
    </citation>
    <scope>NUCLEOTIDE SEQUENCE</scope>
    <source>
        <strain evidence="1">CBS 122681</strain>
    </source>
</reference>
<dbReference type="EMBL" id="MU004352">
    <property type="protein sequence ID" value="KAF2655188.1"/>
    <property type="molecule type" value="Genomic_DNA"/>
</dbReference>
<keyword evidence="2" id="KW-1185">Reference proteome</keyword>
<organism evidence="1 2">
    <name type="scientific">Lophiostoma macrostomum CBS 122681</name>
    <dbReference type="NCBI Taxonomy" id="1314788"/>
    <lineage>
        <taxon>Eukaryota</taxon>
        <taxon>Fungi</taxon>
        <taxon>Dikarya</taxon>
        <taxon>Ascomycota</taxon>
        <taxon>Pezizomycotina</taxon>
        <taxon>Dothideomycetes</taxon>
        <taxon>Pleosporomycetidae</taxon>
        <taxon>Pleosporales</taxon>
        <taxon>Lophiostomataceae</taxon>
        <taxon>Lophiostoma</taxon>
    </lineage>
</organism>